<keyword evidence="2" id="KW-1185">Reference proteome</keyword>
<dbReference type="EMBL" id="JAENHL010000007">
    <property type="protein sequence ID" value="MBK1867329.1"/>
    <property type="molecule type" value="Genomic_DNA"/>
</dbReference>
<sequence>MLRVLRILLWALVVTGLAGVGTYFYLGQQKGAVQPLVTIGGPFKLAATTGETIDSTGLKGEPFAVFFGFTHCPEVCPTTLYEMSSTLGKLGDEAKNLRVYFVTVDPERDTLDFMKSYLTSFDPRIIGLRPSADELAQIAKAYRVFYERVPTSDGGYTMNHTALVYLMDREGRFFGTLDYEEKPEMRLTKLKRLLKEG</sequence>
<name>A0ACC5R3V2_9HYPH</name>
<comment type="caution">
    <text evidence="1">The sequence shown here is derived from an EMBL/GenBank/DDBJ whole genome shotgun (WGS) entry which is preliminary data.</text>
</comment>
<organism evidence="1 2">
    <name type="scientific">Taklimakanibacter albus</name>
    <dbReference type="NCBI Taxonomy" id="2800327"/>
    <lineage>
        <taxon>Bacteria</taxon>
        <taxon>Pseudomonadati</taxon>
        <taxon>Pseudomonadota</taxon>
        <taxon>Alphaproteobacteria</taxon>
        <taxon>Hyphomicrobiales</taxon>
        <taxon>Aestuariivirgaceae</taxon>
        <taxon>Taklimakanibacter</taxon>
    </lineage>
</organism>
<gene>
    <name evidence="1" type="ORF">JHL16_13315</name>
</gene>
<accession>A0ACC5R3V2</accession>
<dbReference type="Proteomes" id="UP000616151">
    <property type="component" value="Unassembled WGS sequence"/>
</dbReference>
<protein>
    <submittedName>
        <fullName evidence="1">SCO family protein</fullName>
    </submittedName>
</protein>
<proteinExistence type="predicted"/>
<evidence type="ECO:0000313" key="2">
    <source>
        <dbReference type="Proteomes" id="UP000616151"/>
    </source>
</evidence>
<evidence type="ECO:0000313" key="1">
    <source>
        <dbReference type="EMBL" id="MBK1867329.1"/>
    </source>
</evidence>
<reference evidence="1" key="1">
    <citation type="submission" date="2021-01" db="EMBL/GenBank/DDBJ databases">
        <authorList>
            <person name="Sun Q."/>
        </authorList>
    </citation>
    <scope>NUCLEOTIDE SEQUENCE</scope>
    <source>
        <strain evidence="1">YIM B02566</strain>
    </source>
</reference>